<evidence type="ECO:0000256" key="3">
    <source>
        <dbReference type="ARBA" id="ARBA00022553"/>
    </source>
</evidence>
<dbReference type="InterPro" id="IPR050482">
    <property type="entry name" value="Sensor_HK_TwoCompSys"/>
</dbReference>
<feature type="domain" description="Histidine kinase" evidence="11">
    <location>
        <begin position="1509"/>
        <end position="1598"/>
    </location>
</feature>
<dbReference type="SUPFAM" id="SSF52540">
    <property type="entry name" value="P-loop containing nucleoside triphosphate hydrolases"/>
    <property type="match status" value="1"/>
</dbReference>
<feature type="domain" description="Protein kinase" evidence="10">
    <location>
        <begin position="1"/>
        <end position="262"/>
    </location>
</feature>
<dbReference type="InterPro" id="IPR041664">
    <property type="entry name" value="AAA_16"/>
</dbReference>
<dbReference type="SMART" id="SM00387">
    <property type="entry name" value="HATPase_c"/>
    <property type="match status" value="1"/>
</dbReference>
<dbReference type="CDD" id="cd16917">
    <property type="entry name" value="HATPase_UhpB-NarQ-NarX-like"/>
    <property type="match status" value="1"/>
</dbReference>
<sequence length="1598" mass="173789">MRFDTVRVLRDSPGIATTLALADDAHDRFVVRRLDLSMERPWSAQWLEGELEATCRARLPHIISTRIVRKGPDYVELVRPFVAGLDIREWHAQEPRMSSEAELELMCNLFYALARLHRMGIAHGGVRPANIMLTEGSNELVLLDASVTRSQLGGLTHPADLTESRYLLPEEHGLAHPTAGFAADIYAAGWVLLEALAETNRTASALRRVKPQDDAFTEPSHLVDIVGVPAPLRPIFLKLLDPRADQRFETAEDVLAAAEAVVATGSRSTRPRSAGAPPGHHGSLAYMEPPLVGRSDELAALTASIDDAARSQGAVTCLSGDSGVGKSRLLDAVVAHAAEAGVTLMRAGAFDHAPARPLGLFAGPLRDVVAYLTANHLAAQRVREHMADLLPAALEQVPELAEALGEGRPAAHGAQRSFTKNTAPAGPTSIARLLLSVFDEERPGVIVLDDCQWADDLSWQVLARLAATISRDRTRSEANVSLICSCRAEAVPQVLAWGVTDIRFLGLKSLSDEDTETLIRSISDGIPDEVIPYVTRYSEGNPLETLLAVQALEDSSALTSKSDRWVRVESAMAALALQSHTRDSQTAPGNGGARTDALISPRLGLLSPETEWAVRQGSVLGRRFSSRLLQMCLPTGPTDVEQLMMEAAQLGILRRVADGDPNDFEFAHDRVREAVLGNLTDATRRELHLRAAHALQGHFEVRPDYDIAYHFDRAGRAASAVPFALRAGEAGLRRNALDVAERNFKIAETGLALCESADDIARFRLYEGLGTVHMLIGSYDLAAHELARAHELTSTHSGVDAARIAALLGELAFKTGRFDDATDWMQRGMQGLDLRMPRSSAHAGLLAVGEVSLLAWGWLSRRLRLGRATVDTERCRLAALIHDRLIYQLWFIKSPIWVALAILRCARFANTAGGTRERAHAYCGAAVISGIAPILAPLALRLADHSLRLSQTAGDDWGIAHAHHFRGFALYAANRYDAAIAAFDTANSGFDVLGDRWEQVAAMWQKSLCLARQGKLHEAGMLARDTYWEGKRRGDRIGAGTALAIWVQCLPGDVNVETIAREIRLTNPGDHHTLAMLHAARAWRLFHTKQYAPALDAFRQADEIIRAAGLRNHFLVPILTSHLQVLRLTLAAGPDPWTEEHRDQARTARRLLRRARRLAVVFGSERPAVLREWALGSFSLRHNWRGRILLGAACRSAHRQEAQGELAACALVAALVGLEPRRGPLRALPPLAEQCRSLGIRVDGAIVESAHARDPFVGGGPARHRALLDAVNSIVASDDPDEVLDKLRDATFATTTARRVEIADGPAPSDLVGVHEPLPTPMFGTSRTLGEGPEMRVTDRITELIPVDGHAERSIIAAFPLGEGEYHRPTVEVLTALAGAVIEREGLRRQAVEQMVAVQEAERGRIARDLHDEFGHLFATVIDRLSTLQNSESPTARQTAADVRKIVRKGIQVARSVAWSLRPSGLDDLGLTGCVEQYVEDCRQIYPIRIELITPTRPPAVSAAVATSIFRIVQEALTNVGRHSGASEASVTIVNSGDALRVVVEDNGTGFDLEIAGERRSLGLIGMRERARLAGGRLSVESLPGQGVTIMVEVPIGR</sequence>
<dbReference type="Gene3D" id="3.30.565.10">
    <property type="entry name" value="Histidine kinase-like ATPase, C-terminal domain"/>
    <property type="match status" value="1"/>
</dbReference>
<evidence type="ECO:0000259" key="10">
    <source>
        <dbReference type="PROSITE" id="PS50011"/>
    </source>
</evidence>
<dbReference type="PROSITE" id="PS50109">
    <property type="entry name" value="HIS_KIN"/>
    <property type="match status" value="1"/>
</dbReference>
<evidence type="ECO:0000256" key="5">
    <source>
        <dbReference type="ARBA" id="ARBA00022741"/>
    </source>
</evidence>
<reference evidence="12" key="1">
    <citation type="submission" date="2022-12" db="EMBL/GenBank/DDBJ databases">
        <authorList>
            <person name="Deng Y."/>
            <person name="Zhang Y.-Q."/>
        </authorList>
    </citation>
    <scope>NUCLEOTIDE SEQUENCE</scope>
    <source>
        <strain evidence="12">CPCC 205372</strain>
    </source>
</reference>
<proteinExistence type="predicted"/>
<dbReference type="InterPro" id="IPR036890">
    <property type="entry name" value="HATPase_C_sf"/>
</dbReference>
<gene>
    <name evidence="12" type="ORF">O6P37_11305</name>
</gene>
<dbReference type="Gene3D" id="1.10.510.10">
    <property type="entry name" value="Transferase(Phosphotransferase) domain 1"/>
    <property type="match status" value="1"/>
</dbReference>
<dbReference type="Pfam" id="PF07730">
    <property type="entry name" value="HisKA_3"/>
    <property type="match status" value="1"/>
</dbReference>
<dbReference type="InterPro" id="IPR003594">
    <property type="entry name" value="HATPase_dom"/>
</dbReference>
<dbReference type="EC" id="2.7.13.3" evidence="2"/>
<dbReference type="SUPFAM" id="SSF48452">
    <property type="entry name" value="TPR-like"/>
    <property type="match status" value="1"/>
</dbReference>
<accession>A0ABT4PSA2</accession>
<feature type="region of interest" description="Disordered" evidence="9">
    <location>
        <begin position="1308"/>
        <end position="1332"/>
    </location>
</feature>
<evidence type="ECO:0000256" key="2">
    <source>
        <dbReference type="ARBA" id="ARBA00012438"/>
    </source>
</evidence>
<dbReference type="SUPFAM" id="SSF55874">
    <property type="entry name" value="ATPase domain of HSP90 chaperone/DNA topoisomerase II/histidine kinase"/>
    <property type="match status" value="1"/>
</dbReference>
<dbReference type="RefSeq" id="WP_269894131.1">
    <property type="nucleotide sequence ID" value="NZ_JAPZPY010000003.1"/>
</dbReference>
<dbReference type="PANTHER" id="PTHR24421">
    <property type="entry name" value="NITRATE/NITRITE SENSOR PROTEIN NARX-RELATED"/>
    <property type="match status" value="1"/>
</dbReference>
<comment type="caution">
    <text evidence="12">The sequence shown here is derived from an EMBL/GenBank/DDBJ whole genome shotgun (WGS) entry which is preliminary data.</text>
</comment>
<evidence type="ECO:0000259" key="11">
    <source>
        <dbReference type="PROSITE" id="PS50109"/>
    </source>
</evidence>
<dbReference type="SMART" id="SM00220">
    <property type="entry name" value="S_TKc"/>
    <property type="match status" value="1"/>
</dbReference>
<evidence type="ECO:0000256" key="4">
    <source>
        <dbReference type="ARBA" id="ARBA00022679"/>
    </source>
</evidence>
<evidence type="ECO:0000256" key="9">
    <source>
        <dbReference type="SAM" id="MobiDB-lite"/>
    </source>
</evidence>
<keyword evidence="7" id="KW-0067">ATP-binding</keyword>
<dbReference type="Gene3D" id="1.20.5.1930">
    <property type="match status" value="1"/>
</dbReference>
<dbReference type="PANTHER" id="PTHR24421:SF10">
    <property type="entry name" value="NITRATE_NITRITE SENSOR PROTEIN NARQ"/>
    <property type="match status" value="1"/>
</dbReference>
<keyword evidence="3" id="KW-0597">Phosphoprotein</keyword>
<dbReference type="Gene3D" id="3.40.50.300">
    <property type="entry name" value="P-loop containing nucleotide triphosphate hydrolases"/>
    <property type="match status" value="1"/>
</dbReference>
<evidence type="ECO:0000256" key="6">
    <source>
        <dbReference type="ARBA" id="ARBA00022777"/>
    </source>
</evidence>
<dbReference type="EMBL" id="JAPZPY010000003">
    <property type="protein sequence ID" value="MCZ8379452.1"/>
    <property type="molecule type" value="Genomic_DNA"/>
</dbReference>
<keyword evidence="6" id="KW-0418">Kinase</keyword>
<dbReference type="InterPro" id="IPR000719">
    <property type="entry name" value="Prot_kinase_dom"/>
</dbReference>
<evidence type="ECO:0000256" key="1">
    <source>
        <dbReference type="ARBA" id="ARBA00000085"/>
    </source>
</evidence>
<keyword evidence="4" id="KW-0808">Transferase</keyword>
<dbReference type="SUPFAM" id="SSF56112">
    <property type="entry name" value="Protein kinase-like (PK-like)"/>
    <property type="match status" value="1"/>
</dbReference>
<evidence type="ECO:0000313" key="12">
    <source>
        <dbReference type="EMBL" id="MCZ8379452.1"/>
    </source>
</evidence>
<dbReference type="InterPro" id="IPR005467">
    <property type="entry name" value="His_kinase_dom"/>
</dbReference>
<dbReference type="InterPro" id="IPR011009">
    <property type="entry name" value="Kinase-like_dom_sf"/>
</dbReference>
<evidence type="ECO:0000256" key="7">
    <source>
        <dbReference type="ARBA" id="ARBA00022840"/>
    </source>
</evidence>
<keyword evidence="5" id="KW-0547">Nucleotide-binding</keyword>
<dbReference type="Pfam" id="PF13191">
    <property type="entry name" value="AAA_16"/>
    <property type="match status" value="1"/>
</dbReference>
<dbReference type="InterPro" id="IPR011990">
    <property type="entry name" value="TPR-like_helical_dom_sf"/>
</dbReference>
<evidence type="ECO:0000256" key="8">
    <source>
        <dbReference type="ARBA" id="ARBA00023012"/>
    </source>
</evidence>
<evidence type="ECO:0000313" key="13">
    <source>
        <dbReference type="Proteomes" id="UP001142153"/>
    </source>
</evidence>
<dbReference type="Proteomes" id="UP001142153">
    <property type="component" value="Unassembled WGS sequence"/>
</dbReference>
<comment type="catalytic activity">
    <reaction evidence="1">
        <text>ATP + protein L-histidine = ADP + protein N-phospho-L-histidine.</text>
        <dbReference type="EC" id="2.7.13.3"/>
    </reaction>
</comment>
<keyword evidence="8" id="KW-0902">Two-component regulatory system</keyword>
<dbReference type="Pfam" id="PF00069">
    <property type="entry name" value="Pkinase"/>
    <property type="match status" value="1"/>
</dbReference>
<organism evidence="12 13">
    <name type="scientific">Mycobacterium hippophais</name>
    <dbReference type="NCBI Taxonomy" id="3016340"/>
    <lineage>
        <taxon>Bacteria</taxon>
        <taxon>Bacillati</taxon>
        <taxon>Actinomycetota</taxon>
        <taxon>Actinomycetes</taxon>
        <taxon>Mycobacteriales</taxon>
        <taxon>Mycobacteriaceae</taxon>
        <taxon>Mycobacterium</taxon>
    </lineage>
</organism>
<dbReference type="PROSITE" id="PS50011">
    <property type="entry name" value="PROTEIN_KINASE_DOM"/>
    <property type="match status" value="1"/>
</dbReference>
<dbReference type="InterPro" id="IPR027417">
    <property type="entry name" value="P-loop_NTPase"/>
</dbReference>
<name>A0ABT4PSA2_9MYCO</name>
<protein>
    <recommendedName>
        <fullName evidence="2">histidine kinase</fullName>
        <ecNumber evidence="2">2.7.13.3</ecNumber>
    </recommendedName>
</protein>
<keyword evidence="13" id="KW-1185">Reference proteome</keyword>
<dbReference type="InterPro" id="IPR011712">
    <property type="entry name" value="Sig_transdc_His_kin_sub3_dim/P"/>
</dbReference>
<dbReference type="Pfam" id="PF02518">
    <property type="entry name" value="HATPase_c"/>
    <property type="match status" value="1"/>
</dbReference>
<dbReference type="Gene3D" id="1.25.40.10">
    <property type="entry name" value="Tetratricopeptide repeat domain"/>
    <property type="match status" value="2"/>
</dbReference>